<reference evidence="3" key="1">
    <citation type="journal article" date="2020" name="bioRxiv">
        <title>A rank-normalized archaeal taxonomy based on genome phylogeny resolves widespread incomplete and uneven classifications.</title>
        <authorList>
            <person name="Rinke C."/>
            <person name="Chuvochina M."/>
            <person name="Mussig A.J."/>
            <person name="Chaumeil P.-A."/>
            <person name="Waite D.W."/>
            <person name="Whitman W.B."/>
            <person name="Parks D.H."/>
            <person name="Hugenholtz P."/>
        </authorList>
    </citation>
    <scope>NUCLEOTIDE SEQUENCE [LARGE SCALE GENOMIC DNA]</scope>
</reference>
<comment type="caution">
    <text evidence="2">The sequence shown here is derived from an EMBL/GenBank/DDBJ whole genome shotgun (WGS) entry which is preliminary data.</text>
</comment>
<dbReference type="Pfam" id="PF00403">
    <property type="entry name" value="HMA"/>
    <property type="match status" value="1"/>
</dbReference>
<sequence>MEKTIRVSGMHCKSCEILLEDSISEIKGAKVLIADHKSGTIKVELEKESLTTDVKRAVEKEGYKVVN</sequence>
<proteinExistence type="predicted"/>
<dbReference type="CDD" id="cd00371">
    <property type="entry name" value="HMA"/>
    <property type="match status" value="1"/>
</dbReference>
<evidence type="ECO:0000313" key="3">
    <source>
        <dbReference type="Proteomes" id="UP000577419"/>
    </source>
</evidence>
<dbReference type="AlphaFoldDB" id="A0A7J4IZQ7"/>
<dbReference type="Proteomes" id="UP000577419">
    <property type="component" value="Unassembled WGS sequence"/>
</dbReference>
<evidence type="ECO:0000313" key="2">
    <source>
        <dbReference type="EMBL" id="HIH08456.1"/>
    </source>
</evidence>
<dbReference type="InterPro" id="IPR006121">
    <property type="entry name" value="HMA_dom"/>
</dbReference>
<dbReference type="EMBL" id="DUFG01000018">
    <property type="protein sequence ID" value="HIH08456.1"/>
    <property type="molecule type" value="Genomic_DNA"/>
</dbReference>
<protein>
    <submittedName>
        <fullName evidence="2">Heavy-metal-associated domain-containing protein</fullName>
    </submittedName>
</protein>
<dbReference type="SUPFAM" id="SSF55008">
    <property type="entry name" value="HMA, heavy metal-associated domain"/>
    <property type="match status" value="1"/>
</dbReference>
<organism evidence="2 3">
    <name type="scientific">Candidatus Iainarchaeum sp</name>
    <dbReference type="NCBI Taxonomy" id="3101447"/>
    <lineage>
        <taxon>Archaea</taxon>
        <taxon>Candidatus Iainarchaeota</taxon>
        <taxon>Candidatus Iainarchaeia</taxon>
        <taxon>Candidatus Iainarchaeales</taxon>
        <taxon>Candidatus Iainarchaeaceae</taxon>
        <taxon>Candidatus Iainarchaeum</taxon>
    </lineage>
</organism>
<dbReference type="Gene3D" id="3.30.70.100">
    <property type="match status" value="1"/>
</dbReference>
<accession>A0A7J4IZQ7</accession>
<gene>
    <name evidence="2" type="ORF">HA237_03735</name>
</gene>
<feature type="domain" description="HMA" evidence="1">
    <location>
        <begin position="1"/>
        <end position="66"/>
    </location>
</feature>
<name>A0A7J4IZQ7_9ARCH</name>
<dbReference type="PROSITE" id="PS50846">
    <property type="entry name" value="HMA_2"/>
    <property type="match status" value="1"/>
</dbReference>
<dbReference type="GO" id="GO:0046872">
    <property type="term" value="F:metal ion binding"/>
    <property type="evidence" value="ECO:0007669"/>
    <property type="project" value="InterPro"/>
</dbReference>
<dbReference type="InterPro" id="IPR036163">
    <property type="entry name" value="HMA_dom_sf"/>
</dbReference>
<evidence type="ECO:0000259" key="1">
    <source>
        <dbReference type="PROSITE" id="PS50846"/>
    </source>
</evidence>